<gene>
    <name evidence="4" type="ORF">DAI13_11945</name>
    <name evidence="5" type="ORF">NCTC13379_01434</name>
    <name evidence="7" type="ORF">P0083_11305</name>
    <name evidence="6" type="ORF">P0D81_05985</name>
</gene>
<feature type="active site" description="Tele-phosphohistidine intermediate" evidence="2">
    <location>
        <position position="12"/>
    </location>
</feature>
<dbReference type="SMART" id="SM00855">
    <property type="entry name" value="PGAM"/>
    <property type="match status" value="1"/>
</dbReference>
<dbReference type="EMBL" id="CP119528">
    <property type="protein sequence ID" value="WER41911.1"/>
    <property type="molecule type" value="Genomic_DNA"/>
</dbReference>
<evidence type="ECO:0000313" key="9">
    <source>
        <dbReference type="Proteomes" id="UP000254396"/>
    </source>
</evidence>
<dbReference type="Gene3D" id="3.40.50.1240">
    <property type="entry name" value="Phosphoglycerate mutase-like"/>
    <property type="match status" value="1"/>
</dbReference>
<dbReference type="GO" id="GO:0043456">
    <property type="term" value="P:regulation of pentose-phosphate shunt"/>
    <property type="evidence" value="ECO:0007669"/>
    <property type="project" value="TreeGrafter"/>
</dbReference>
<dbReference type="EMBL" id="CP119159">
    <property type="protein sequence ID" value="WEH23572.1"/>
    <property type="molecule type" value="Genomic_DNA"/>
</dbReference>
<organism evidence="4 8">
    <name type="scientific">Enterococcus faecalis</name>
    <name type="common">Streptococcus faecalis</name>
    <dbReference type="NCBI Taxonomy" id="1351"/>
    <lineage>
        <taxon>Bacteria</taxon>
        <taxon>Bacillati</taxon>
        <taxon>Bacillota</taxon>
        <taxon>Bacilli</taxon>
        <taxon>Lactobacillales</taxon>
        <taxon>Enterococcaceae</taxon>
        <taxon>Enterococcus</taxon>
    </lineage>
</organism>
<feature type="binding site" evidence="3">
    <location>
        <begin position="11"/>
        <end position="18"/>
    </location>
    <ligand>
        <name>substrate</name>
    </ligand>
</feature>
<reference evidence="6 10" key="3">
    <citation type="submission" date="2023-02" db="EMBL/GenBank/DDBJ databases">
        <title>Results of the 2020 Genomic Proficiency Test for the network of European Union Reference Laboratory for Antimicrobial Resistance assessing whole genome sequencing capacities.</title>
        <authorList>
            <person name="Hoffmann M."/>
            <person name="Luo Y."/>
            <person name="Sorensen L.H."/>
            <person name="Pedersen S.K."/>
            <person name="Hendriksen R.S."/>
        </authorList>
    </citation>
    <scope>NUCLEOTIDE SEQUENCE [LARGE SCALE GENOMIC DNA]</scope>
    <source>
        <strain evidence="6 10">GENOMIC22-006</strain>
    </source>
</reference>
<evidence type="ECO:0000256" key="2">
    <source>
        <dbReference type="PIRSR" id="PIRSR613078-1"/>
    </source>
</evidence>
<keyword evidence="1" id="KW-0378">Hydrolase</keyword>
<dbReference type="InterPro" id="IPR029033">
    <property type="entry name" value="His_PPase_superfam"/>
</dbReference>
<evidence type="ECO:0000313" key="10">
    <source>
        <dbReference type="Proteomes" id="UP001221642"/>
    </source>
</evidence>
<dbReference type="GO" id="GO:0005829">
    <property type="term" value="C:cytosol"/>
    <property type="evidence" value="ECO:0007669"/>
    <property type="project" value="TreeGrafter"/>
</dbReference>
<dbReference type="Proteomes" id="UP000254396">
    <property type="component" value="Unassembled WGS sequence"/>
</dbReference>
<name>A0A1Q1FVY9_ENTFL</name>
<protein>
    <submittedName>
        <fullName evidence="4">Histidine phosphatase family protein</fullName>
    </submittedName>
    <submittedName>
        <fullName evidence="5 6">Phosphoglycerate mutase</fullName>
    </submittedName>
</protein>
<reference evidence="7 11" key="4">
    <citation type="submission" date="2023-03" db="EMBL/GenBank/DDBJ databases">
        <title>Complete genome sequence of an Enterococcus faecalis urinary isolate.</title>
        <authorList>
            <person name="Brauer A.L."/>
            <person name="Armbruster C.E."/>
        </authorList>
    </citation>
    <scope>NUCLEOTIDE SEQUENCE [LARGE SCALE GENOMIC DNA]</scope>
    <source>
        <strain evidence="7 11">3143</strain>
    </source>
</reference>
<dbReference type="SUPFAM" id="SSF53254">
    <property type="entry name" value="Phosphoglycerate mutase-like"/>
    <property type="match status" value="1"/>
</dbReference>
<dbReference type="EMBL" id="UGIX01000001">
    <property type="protein sequence ID" value="STP65042.1"/>
    <property type="molecule type" value="Genomic_DNA"/>
</dbReference>
<evidence type="ECO:0000313" key="8">
    <source>
        <dbReference type="Proteomes" id="UP000244140"/>
    </source>
</evidence>
<dbReference type="Proteomes" id="UP000244140">
    <property type="component" value="Unassembled WGS sequence"/>
</dbReference>
<sequence length="236" mass="26757">MTEATTLYIIRHGKTMFNTIGRTQGWSDTPLTKQGEEGIYHLGLGLRDIDFKEAYSSDSGRAMQTAQIILQEHQNHQKIPYLTDKRIREWCFGSLDGGYDGELWGVVPRILAFKSYEDMMTTKITYRELANAIIEADTADWAEPYEVIRDRVWSGFEDIAHHREKNGGGKVMVVSHGLTISFLLSLIDASLPMQMALENGSVTTLTYEKGTFTIQGINDISYIEKGKKIAEKRRLL</sequence>
<accession>A0A1Q1FVY9</accession>
<dbReference type="Pfam" id="PF00300">
    <property type="entry name" value="His_Phos_1"/>
    <property type="match status" value="2"/>
</dbReference>
<dbReference type="PANTHER" id="PTHR46517">
    <property type="entry name" value="FRUCTOSE-2,6-BISPHOSPHATASE TIGAR"/>
    <property type="match status" value="1"/>
</dbReference>
<evidence type="ECO:0000313" key="11">
    <source>
        <dbReference type="Proteomes" id="UP001222182"/>
    </source>
</evidence>
<dbReference type="PANTHER" id="PTHR46517:SF1">
    <property type="entry name" value="FRUCTOSE-2,6-BISPHOSPHATASE TIGAR"/>
    <property type="match status" value="1"/>
</dbReference>
<reference evidence="4 8" key="1">
    <citation type="submission" date="2018-04" db="EMBL/GenBank/DDBJ databases">
        <authorList>
            <person name="Van Tyne D."/>
        </authorList>
    </citation>
    <scope>NUCLEOTIDE SEQUENCE [LARGE SCALE GENOMIC DNA]</scope>
    <source>
        <strain evidence="4 8">B2535</strain>
    </source>
</reference>
<dbReference type="Proteomes" id="UP001222182">
    <property type="component" value="Chromosome"/>
</dbReference>
<evidence type="ECO:0000313" key="5">
    <source>
        <dbReference type="EMBL" id="STP65042.1"/>
    </source>
</evidence>
<evidence type="ECO:0000313" key="4">
    <source>
        <dbReference type="EMBL" id="PTN78431.1"/>
    </source>
</evidence>
<dbReference type="RefSeq" id="WP_002359733.1">
    <property type="nucleotide sequence ID" value="NZ_AP018538.1"/>
</dbReference>
<feature type="binding site" evidence="3">
    <location>
        <position position="61"/>
    </location>
    <ligand>
        <name>substrate</name>
    </ligand>
</feature>
<dbReference type="CDD" id="cd07067">
    <property type="entry name" value="HP_PGM_like"/>
    <property type="match status" value="1"/>
</dbReference>
<dbReference type="Proteomes" id="UP001221642">
    <property type="component" value="Chromosome"/>
</dbReference>
<dbReference type="GO" id="GO:0045820">
    <property type="term" value="P:negative regulation of glycolytic process"/>
    <property type="evidence" value="ECO:0007669"/>
    <property type="project" value="TreeGrafter"/>
</dbReference>
<feature type="active site" description="Proton donor/acceptor" evidence="2">
    <location>
        <position position="89"/>
    </location>
</feature>
<dbReference type="InterPro" id="IPR051695">
    <property type="entry name" value="Phosphoglycerate_Mutase"/>
</dbReference>
<evidence type="ECO:0000313" key="6">
    <source>
        <dbReference type="EMBL" id="WEH23572.1"/>
    </source>
</evidence>
<dbReference type="GO" id="GO:0004331">
    <property type="term" value="F:fructose-2,6-bisphosphate 2-phosphatase activity"/>
    <property type="evidence" value="ECO:0007669"/>
    <property type="project" value="TreeGrafter"/>
</dbReference>
<dbReference type="InterPro" id="IPR013078">
    <property type="entry name" value="His_Pase_superF_clade-1"/>
</dbReference>
<dbReference type="EMBL" id="PZZH01000001">
    <property type="protein sequence ID" value="PTN78431.1"/>
    <property type="molecule type" value="Genomic_DNA"/>
</dbReference>
<evidence type="ECO:0000313" key="7">
    <source>
        <dbReference type="EMBL" id="WER41911.1"/>
    </source>
</evidence>
<reference evidence="5 9" key="2">
    <citation type="submission" date="2018-06" db="EMBL/GenBank/DDBJ databases">
        <authorList>
            <consortium name="Pathogen Informatics"/>
            <person name="Doyle S."/>
        </authorList>
    </citation>
    <scope>NUCLEOTIDE SEQUENCE [LARGE SCALE GENOMIC DNA]</scope>
    <source>
        <strain evidence="5 9">NCTC13379</strain>
    </source>
</reference>
<evidence type="ECO:0000256" key="1">
    <source>
        <dbReference type="ARBA" id="ARBA00022801"/>
    </source>
</evidence>
<dbReference type="AlphaFoldDB" id="A0A1Q1FVY9"/>
<evidence type="ECO:0000256" key="3">
    <source>
        <dbReference type="PIRSR" id="PIRSR613078-2"/>
    </source>
</evidence>
<dbReference type="OMA" id="FREQCYG"/>
<proteinExistence type="predicted"/>